<name>A0A9W6CJ58_9FIRM</name>
<proteinExistence type="inferred from homology"/>
<keyword evidence="8 9" id="KW-0472">Membrane</keyword>
<dbReference type="InterPro" id="IPR047817">
    <property type="entry name" value="ABC2_TM_bact-type"/>
</dbReference>
<evidence type="ECO:0000313" key="12">
    <source>
        <dbReference type="Proteomes" id="UP001145094"/>
    </source>
</evidence>
<organism evidence="11 12">
    <name type="scientific">Sellimonas catena</name>
    <dbReference type="NCBI Taxonomy" id="2994035"/>
    <lineage>
        <taxon>Bacteria</taxon>
        <taxon>Bacillati</taxon>
        <taxon>Bacillota</taxon>
        <taxon>Clostridia</taxon>
        <taxon>Lachnospirales</taxon>
        <taxon>Lachnospiraceae</taxon>
        <taxon>Sellimonas</taxon>
    </lineage>
</organism>
<reference evidence="11" key="3">
    <citation type="journal article" date="2023" name="Int. J. Syst. Evol. Microbiol.">
        <title>Sellimonas catena sp. nov., isolated from human faeces.</title>
        <authorList>
            <person name="Hisatomi A."/>
            <person name="Ohkuma M."/>
            <person name="Sakamoto M."/>
        </authorList>
    </citation>
    <scope>NUCLEOTIDE SEQUENCE</scope>
    <source>
        <strain evidence="11">18CBH55</strain>
    </source>
</reference>
<evidence type="ECO:0000256" key="8">
    <source>
        <dbReference type="ARBA" id="ARBA00023136"/>
    </source>
</evidence>
<keyword evidence="3 9" id="KW-0813">Transport</keyword>
<keyword evidence="6 9" id="KW-0812">Transmembrane</keyword>
<dbReference type="GO" id="GO:0015920">
    <property type="term" value="P:lipopolysaccharide transport"/>
    <property type="evidence" value="ECO:0007669"/>
    <property type="project" value="TreeGrafter"/>
</dbReference>
<dbReference type="InterPro" id="IPR013525">
    <property type="entry name" value="ABC2_TM"/>
</dbReference>
<reference evidence="11" key="1">
    <citation type="submission" date="2022-11" db="EMBL/GenBank/DDBJ databases">
        <title>Draft genome sequence of Sellimonas catena strain 18CBH55.</title>
        <authorList>
            <person name="Atsushi H."/>
            <person name="Moriya O."/>
            <person name="Mitsuo S."/>
        </authorList>
    </citation>
    <scope>NUCLEOTIDE SEQUENCE</scope>
    <source>
        <strain evidence="11">18CBH55</strain>
    </source>
</reference>
<evidence type="ECO:0000256" key="1">
    <source>
        <dbReference type="ARBA" id="ARBA00004429"/>
    </source>
</evidence>
<gene>
    <name evidence="11" type="ORF">Selli2_35090</name>
</gene>
<reference evidence="11" key="2">
    <citation type="submission" date="2022-11" db="EMBL/GenBank/DDBJ databases">
        <title>Draft genome sequence of Sellimonas catena strain 18CBH55.</title>
        <authorList>
            <person name="Hisatomi A."/>
            <person name="Ohkuma M."/>
            <person name="Sakamoto M."/>
        </authorList>
    </citation>
    <scope>NUCLEOTIDE SEQUENCE</scope>
    <source>
        <strain evidence="11">18CBH55</strain>
    </source>
</reference>
<dbReference type="GO" id="GO:0005886">
    <property type="term" value="C:plasma membrane"/>
    <property type="evidence" value="ECO:0007669"/>
    <property type="project" value="UniProtKB-SubCell"/>
</dbReference>
<dbReference type="AlphaFoldDB" id="A0A9W6CJ58"/>
<dbReference type="PROSITE" id="PS51012">
    <property type="entry name" value="ABC_TM2"/>
    <property type="match status" value="1"/>
</dbReference>
<dbReference type="Proteomes" id="UP001145094">
    <property type="component" value="Unassembled WGS sequence"/>
</dbReference>
<feature type="domain" description="ABC transmembrane type-2" evidence="10">
    <location>
        <begin position="25"/>
        <end position="250"/>
    </location>
</feature>
<evidence type="ECO:0000256" key="2">
    <source>
        <dbReference type="ARBA" id="ARBA00007783"/>
    </source>
</evidence>
<keyword evidence="7 9" id="KW-1133">Transmembrane helix</keyword>
<keyword evidence="4 9" id="KW-1003">Cell membrane</keyword>
<accession>A0A9W6CJ58</accession>
<dbReference type="PANTHER" id="PTHR30413:SF8">
    <property type="entry name" value="TRANSPORT PERMEASE PROTEIN"/>
    <property type="match status" value="1"/>
</dbReference>
<dbReference type="GO" id="GO:0140359">
    <property type="term" value="F:ABC-type transporter activity"/>
    <property type="evidence" value="ECO:0007669"/>
    <property type="project" value="InterPro"/>
</dbReference>
<comment type="caution">
    <text evidence="11">The sequence shown here is derived from an EMBL/GenBank/DDBJ whole genome shotgun (WGS) entry which is preliminary data.</text>
</comment>
<evidence type="ECO:0000256" key="9">
    <source>
        <dbReference type="RuleBase" id="RU361157"/>
    </source>
</evidence>
<keyword evidence="5" id="KW-0997">Cell inner membrane</keyword>
<evidence type="ECO:0000259" key="10">
    <source>
        <dbReference type="PROSITE" id="PS51012"/>
    </source>
</evidence>
<dbReference type="EMBL" id="BSCH01000036">
    <property type="protein sequence ID" value="GLG92082.1"/>
    <property type="molecule type" value="Genomic_DNA"/>
</dbReference>
<protein>
    <recommendedName>
        <fullName evidence="9">Transport permease protein</fullName>
    </recommendedName>
</protein>
<dbReference type="PANTHER" id="PTHR30413">
    <property type="entry name" value="INNER MEMBRANE TRANSPORT PERMEASE"/>
    <property type="match status" value="1"/>
</dbReference>
<sequence>MLSYRGLIWMLVKRDWKTMYAQTILGPLWIVITAILSSSVLTLVFGKVADLSTDGVPQFLFYMAGNILWMDFSACISKLSGTFLSHANLMGKVYFPRICVPVAGIITRQIQFLIQFLVFLCVWFYYRNDLEFWQMSSRMLFIPVLFLELLLLAFGCGLILTSITVKYRDFSVLVSFVIQIWMYLSPVVYPVSQVPVKLRTLFLCNPVAPVLETWRAIWFGTGSIPWRALALSMIVTMIVLGIGLSVFQKTQRAFADRI</sequence>
<evidence type="ECO:0000256" key="3">
    <source>
        <dbReference type="ARBA" id="ARBA00022448"/>
    </source>
</evidence>
<feature type="transmembrane region" description="Helical" evidence="9">
    <location>
        <begin position="224"/>
        <end position="247"/>
    </location>
</feature>
<feature type="transmembrane region" description="Helical" evidence="9">
    <location>
        <begin position="98"/>
        <end position="126"/>
    </location>
</feature>
<evidence type="ECO:0000256" key="6">
    <source>
        <dbReference type="ARBA" id="ARBA00022692"/>
    </source>
</evidence>
<comment type="subcellular location">
    <subcellularLocation>
        <location evidence="1">Cell inner membrane</location>
        <topology evidence="1">Multi-pass membrane protein</topology>
    </subcellularLocation>
    <subcellularLocation>
        <location evidence="9">Cell membrane</location>
        <topology evidence="9">Multi-pass membrane protein</topology>
    </subcellularLocation>
</comment>
<comment type="similarity">
    <text evidence="2 9">Belongs to the ABC-2 integral membrane protein family.</text>
</comment>
<evidence type="ECO:0000256" key="7">
    <source>
        <dbReference type="ARBA" id="ARBA00022989"/>
    </source>
</evidence>
<feature type="transmembrane region" description="Helical" evidence="9">
    <location>
        <begin position="58"/>
        <end position="77"/>
    </location>
</feature>
<feature type="transmembrane region" description="Helical" evidence="9">
    <location>
        <begin position="20"/>
        <end position="46"/>
    </location>
</feature>
<evidence type="ECO:0000256" key="5">
    <source>
        <dbReference type="ARBA" id="ARBA00022519"/>
    </source>
</evidence>
<feature type="transmembrane region" description="Helical" evidence="9">
    <location>
        <begin position="138"/>
        <end position="160"/>
    </location>
</feature>
<evidence type="ECO:0000313" key="11">
    <source>
        <dbReference type="EMBL" id="GLG92082.1"/>
    </source>
</evidence>
<evidence type="ECO:0000256" key="4">
    <source>
        <dbReference type="ARBA" id="ARBA00022475"/>
    </source>
</evidence>
<feature type="transmembrane region" description="Helical" evidence="9">
    <location>
        <begin position="172"/>
        <end position="192"/>
    </location>
</feature>
<dbReference type="Pfam" id="PF01061">
    <property type="entry name" value="ABC2_membrane"/>
    <property type="match status" value="1"/>
</dbReference>